<gene>
    <name evidence="8" type="ORF">EIK76_12090</name>
</gene>
<evidence type="ECO:0000256" key="5">
    <source>
        <dbReference type="RuleBase" id="RU362076"/>
    </source>
</evidence>
<evidence type="ECO:0000256" key="4">
    <source>
        <dbReference type="ARBA" id="ARBA00024746"/>
    </source>
</evidence>
<dbReference type="Proteomes" id="UP000276260">
    <property type="component" value="Unassembled WGS sequence"/>
</dbReference>
<dbReference type="Pfam" id="PF03963">
    <property type="entry name" value="FlgD"/>
    <property type="match status" value="1"/>
</dbReference>
<reference evidence="8 9" key="1">
    <citation type="submission" date="2018-11" db="EMBL/GenBank/DDBJ databases">
        <title>Draft genome analysis of Rheinheimera mesophila isolated from an industrial waste site.</title>
        <authorList>
            <person name="Yu Q."/>
            <person name="Qi Y."/>
            <person name="Zhang H."/>
            <person name="Lu Y."/>
            <person name="Pu J."/>
        </authorList>
    </citation>
    <scope>NUCLEOTIDE SEQUENCE [LARGE SCALE GENOMIC DNA]</scope>
    <source>
        <strain evidence="8 9">IITR13</strain>
    </source>
</reference>
<dbReference type="InterPro" id="IPR005648">
    <property type="entry name" value="FlgD"/>
</dbReference>
<organism evidence="8 9">
    <name type="scientific">Rheinheimera mesophila</name>
    <dbReference type="NCBI Taxonomy" id="1547515"/>
    <lineage>
        <taxon>Bacteria</taxon>
        <taxon>Pseudomonadati</taxon>
        <taxon>Pseudomonadota</taxon>
        <taxon>Gammaproteobacteria</taxon>
        <taxon>Chromatiales</taxon>
        <taxon>Chromatiaceae</taxon>
        <taxon>Rheinheimera</taxon>
    </lineage>
</organism>
<evidence type="ECO:0000313" key="9">
    <source>
        <dbReference type="Proteomes" id="UP000276260"/>
    </source>
</evidence>
<evidence type="ECO:0000313" key="8">
    <source>
        <dbReference type="EMBL" id="RRJ20259.1"/>
    </source>
</evidence>
<evidence type="ECO:0000256" key="3">
    <source>
        <dbReference type="ARBA" id="ARBA00022795"/>
    </source>
</evidence>
<keyword evidence="3 5" id="KW-1005">Bacterial flagellum biogenesis</keyword>
<keyword evidence="9" id="KW-1185">Reference proteome</keyword>
<name>A0A3P3QII2_9GAMM</name>
<feature type="domain" description="FlgD Tudor-like" evidence="7">
    <location>
        <begin position="86"/>
        <end position="209"/>
    </location>
</feature>
<feature type="region of interest" description="Disordered" evidence="6">
    <location>
        <begin position="1"/>
        <end position="23"/>
    </location>
</feature>
<evidence type="ECO:0000256" key="6">
    <source>
        <dbReference type="SAM" id="MobiDB-lite"/>
    </source>
</evidence>
<dbReference type="Gene3D" id="2.60.40.4070">
    <property type="match status" value="1"/>
</dbReference>
<dbReference type="EMBL" id="RRCF01000003">
    <property type="protein sequence ID" value="RRJ20259.1"/>
    <property type="molecule type" value="Genomic_DNA"/>
</dbReference>
<proteinExistence type="inferred from homology"/>
<comment type="similarity">
    <text evidence="1 5">Belongs to the FlgD family.</text>
</comment>
<dbReference type="AlphaFoldDB" id="A0A3P3QII2"/>
<protein>
    <recommendedName>
        <fullName evidence="2 5">Basal-body rod modification protein FlgD</fullName>
    </recommendedName>
</protein>
<sequence>MSAVDNNSAVRNTPSSDQIASNGKTDAAGLSSMFLELLVAQISNQNPLNPMDGTEYVSQLAEFSSVESLENLNIQSGQQIKYMQSMQAMEATRLVGQKVDVKADTVSLEQDDTVEGAINLGAKVDRVVVRLYDSKGTLADEITLDNPAIGTVRFAFPEQQAGAYSIQAEVQLNNSKQQVPTYLTNEVERVSVGTGPDDIILQVNGLGNHYLFDINQLSKATQS</sequence>
<dbReference type="Pfam" id="PF13861">
    <property type="entry name" value="FLgD_tudor"/>
    <property type="match status" value="1"/>
</dbReference>
<dbReference type="Gene3D" id="2.30.30.910">
    <property type="match status" value="1"/>
</dbReference>
<comment type="caution">
    <text evidence="8">The sequence shown here is derived from an EMBL/GenBank/DDBJ whole genome shotgun (WGS) entry which is preliminary data.</text>
</comment>
<comment type="function">
    <text evidence="4 5">Required for flagellar hook formation. May act as a scaffolding protein.</text>
</comment>
<dbReference type="InterPro" id="IPR025963">
    <property type="entry name" value="FLgD_Tudor"/>
</dbReference>
<evidence type="ECO:0000256" key="1">
    <source>
        <dbReference type="ARBA" id="ARBA00010577"/>
    </source>
</evidence>
<evidence type="ECO:0000256" key="2">
    <source>
        <dbReference type="ARBA" id="ARBA00016013"/>
    </source>
</evidence>
<evidence type="ECO:0000259" key="7">
    <source>
        <dbReference type="Pfam" id="PF13861"/>
    </source>
</evidence>
<dbReference type="GO" id="GO:0044781">
    <property type="term" value="P:bacterial-type flagellum organization"/>
    <property type="evidence" value="ECO:0007669"/>
    <property type="project" value="UniProtKB-UniRule"/>
</dbReference>
<dbReference type="OrthoDB" id="9785233at2"/>
<accession>A0A3P3QII2</accession>
<dbReference type="RefSeq" id="WP_125060915.1">
    <property type="nucleotide sequence ID" value="NZ_RRCF01000003.1"/>
</dbReference>